<reference evidence="2 3" key="1">
    <citation type="submission" date="2019-03" db="EMBL/GenBank/DDBJ databases">
        <title>Deep-cultivation of Planctomycetes and their phenomic and genomic characterization uncovers novel biology.</title>
        <authorList>
            <person name="Wiegand S."/>
            <person name="Jogler M."/>
            <person name="Boedeker C."/>
            <person name="Pinto D."/>
            <person name="Vollmers J."/>
            <person name="Rivas-Marin E."/>
            <person name="Kohn T."/>
            <person name="Peeters S.H."/>
            <person name="Heuer A."/>
            <person name="Rast P."/>
            <person name="Oberbeckmann S."/>
            <person name="Bunk B."/>
            <person name="Jeske O."/>
            <person name="Meyerdierks A."/>
            <person name="Storesund J.E."/>
            <person name="Kallscheuer N."/>
            <person name="Luecker S."/>
            <person name="Lage O.M."/>
            <person name="Pohl T."/>
            <person name="Merkel B.J."/>
            <person name="Hornburger P."/>
            <person name="Mueller R.-W."/>
            <person name="Bruemmer F."/>
            <person name="Labrenz M."/>
            <person name="Spormann A.M."/>
            <person name="Op den Camp H."/>
            <person name="Overmann J."/>
            <person name="Amann R."/>
            <person name="Jetten M.S.M."/>
            <person name="Mascher T."/>
            <person name="Medema M.H."/>
            <person name="Devos D.P."/>
            <person name="Kaster A.-K."/>
            <person name="Ovreas L."/>
            <person name="Rohde M."/>
            <person name="Galperin M.Y."/>
            <person name="Jogler C."/>
        </authorList>
    </citation>
    <scope>NUCLEOTIDE SEQUENCE [LARGE SCALE GENOMIC DNA]</scope>
    <source>
        <strain evidence="2 3">Enr13</strain>
    </source>
</reference>
<proteinExistence type="predicted"/>
<dbReference type="AlphaFoldDB" id="A0A518HNB7"/>
<dbReference type="Proteomes" id="UP000319004">
    <property type="component" value="Chromosome"/>
</dbReference>
<evidence type="ECO:0000313" key="3">
    <source>
        <dbReference type="Proteomes" id="UP000319004"/>
    </source>
</evidence>
<gene>
    <name evidence="2" type="ORF">Enr13x_21760</name>
</gene>
<dbReference type="EMBL" id="CP037423">
    <property type="protein sequence ID" value="QDV42331.1"/>
    <property type="molecule type" value="Genomic_DNA"/>
</dbReference>
<sequence length="59" mass="7077">MNHSHSSRWTRAFRNRLAKRHQLRLRLEQLESRYLLAADIPSPAPITWFESYDDVPRVS</sequence>
<dbReference type="NCBIfam" id="NF012209">
    <property type="entry name" value="LEPR-8K"/>
    <property type="match status" value="1"/>
</dbReference>
<dbReference type="RefSeq" id="WP_145385986.1">
    <property type="nucleotide sequence ID" value="NZ_CP037423.1"/>
</dbReference>
<dbReference type="InterPro" id="IPR011506">
    <property type="entry name" value="Planctomycete_extracellular"/>
</dbReference>
<protein>
    <recommendedName>
        <fullName evidence="1">Planctomycete extracellular domain-containing protein</fullName>
    </recommendedName>
</protein>
<evidence type="ECO:0000259" key="1">
    <source>
        <dbReference type="Pfam" id="PF07595"/>
    </source>
</evidence>
<evidence type="ECO:0000313" key="2">
    <source>
        <dbReference type="EMBL" id="QDV42331.1"/>
    </source>
</evidence>
<keyword evidence="3" id="KW-1185">Reference proteome</keyword>
<accession>A0A518HNB7</accession>
<dbReference type="InterPro" id="IPR053786">
    <property type="entry name" value="LEPRxLL_CS"/>
</dbReference>
<organism evidence="2 3">
    <name type="scientific">Stieleria neptunia</name>
    <dbReference type="NCBI Taxonomy" id="2527979"/>
    <lineage>
        <taxon>Bacteria</taxon>
        <taxon>Pseudomonadati</taxon>
        <taxon>Planctomycetota</taxon>
        <taxon>Planctomycetia</taxon>
        <taxon>Pirellulales</taxon>
        <taxon>Pirellulaceae</taxon>
        <taxon>Stieleria</taxon>
    </lineage>
</organism>
<dbReference type="KEGG" id="snep:Enr13x_21760"/>
<name>A0A518HNB7_9BACT</name>
<dbReference type="Pfam" id="PF07595">
    <property type="entry name" value="Planc_extracel"/>
    <property type="match status" value="1"/>
</dbReference>
<feature type="domain" description="Planctomycete extracellular" evidence="1">
    <location>
        <begin position="22"/>
        <end position="40"/>
    </location>
</feature>